<feature type="region of interest" description="Disordered" evidence="1">
    <location>
        <begin position="1165"/>
        <end position="1186"/>
    </location>
</feature>
<dbReference type="GO" id="GO:0005634">
    <property type="term" value="C:nucleus"/>
    <property type="evidence" value="ECO:0007669"/>
    <property type="project" value="TreeGrafter"/>
</dbReference>
<dbReference type="Proteomes" id="UP000078237">
    <property type="component" value="Unassembled WGS sequence"/>
</dbReference>
<dbReference type="Pfam" id="PF00069">
    <property type="entry name" value="Pkinase"/>
    <property type="match status" value="1"/>
</dbReference>
<dbReference type="CDD" id="cd00180">
    <property type="entry name" value="PKc"/>
    <property type="match status" value="1"/>
</dbReference>
<dbReference type="GO" id="GO:0005524">
    <property type="term" value="F:ATP binding"/>
    <property type="evidence" value="ECO:0007669"/>
    <property type="project" value="InterPro"/>
</dbReference>
<dbReference type="GO" id="GO:0004674">
    <property type="term" value="F:protein serine/threonine kinase activity"/>
    <property type="evidence" value="ECO:0007669"/>
    <property type="project" value="TreeGrafter"/>
</dbReference>
<keyword evidence="2" id="KW-0812">Transmembrane</keyword>
<feature type="compositionally biased region" description="Polar residues" evidence="1">
    <location>
        <begin position="1255"/>
        <end position="1265"/>
    </location>
</feature>
<feature type="compositionally biased region" description="Polar residues" evidence="1">
    <location>
        <begin position="295"/>
        <end position="310"/>
    </location>
</feature>
<dbReference type="PROSITE" id="PS50011">
    <property type="entry name" value="PROTEIN_KINASE_DOM"/>
    <property type="match status" value="1"/>
</dbReference>
<dbReference type="GO" id="GO:0051301">
    <property type="term" value="P:cell division"/>
    <property type="evidence" value="ECO:0007669"/>
    <property type="project" value="UniProtKB-KW"/>
</dbReference>
<evidence type="ECO:0000313" key="5">
    <source>
        <dbReference type="Proteomes" id="UP000078237"/>
    </source>
</evidence>
<dbReference type="InterPro" id="IPR011009">
    <property type="entry name" value="Kinase-like_dom_sf"/>
</dbReference>
<dbReference type="GO" id="GO:0044773">
    <property type="term" value="P:mitotic DNA damage checkpoint signaling"/>
    <property type="evidence" value="ECO:0007669"/>
    <property type="project" value="TreeGrafter"/>
</dbReference>
<dbReference type="PANTHER" id="PTHR44167">
    <property type="entry name" value="OVARIAN-SPECIFIC SERINE/THREONINE-PROTEIN KINASE LOK-RELATED"/>
    <property type="match status" value="1"/>
</dbReference>
<dbReference type="PANTHER" id="PTHR44167:SF24">
    <property type="entry name" value="SERINE_THREONINE-PROTEIN KINASE CHK2"/>
    <property type="match status" value="1"/>
</dbReference>
<dbReference type="AlphaFoldDB" id="A0A175W6Q8"/>
<dbReference type="InterPro" id="IPR058257">
    <property type="entry name" value="CorA-like_dom"/>
</dbReference>
<organism evidence="4 5">
    <name type="scientific">Madurella mycetomatis</name>
    <dbReference type="NCBI Taxonomy" id="100816"/>
    <lineage>
        <taxon>Eukaryota</taxon>
        <taxon>Fungi</taxon>
        <taxon>Dikarya</taxon>
        <taxon>Ascomycota</taxon>
        <taxon>Pezizomycotina</taxon>
        <taxon>Sordariomycetes</taxon>
        <taxon>Sordariomycetidae</taxon>
        <taxon>Sordariales</taxon>
        <taxon>Sordariales incertae sedis</taxon>
        <taxon>Madurella</taxon>
    </lineage>
</organism>
<feature type="domain" description="Protein kinase" evidence="3">
    <location>
        <begin position="802"/>
        <end position="1158"/>
    </location>
</feature>
<keyword evidence="4" id="KW-0132">Cell division</keyword>
<dbReference type="SMART" id="SM00220">
    <property type="entry name" value="S_TKc"/>
    <property type="match status" value="1"/>
</dbReference>
<dbReference type="SUPFAM" id="SSF56112">
    <property type="entry name" value="Protein kinase-like (PK-like)"/>
    <property type="match status" value="1"/>
</dbReference>
<reference evidence="4 5" key="1">
    <citation type="journal article" date="2016" name="Genome Announc.">
        <title>Genome Sequence of Madurella mycetomatis mm55, Isolated from a Human Mycetoma Case in Sudan.</title>
        <authorList>
            <person name="Smit S."/>
            <person name="Derks M.F."/>
            <person name="Bervoets S."/>
            <person name="Fahal A."/>
            <person name="van Leeuwen W."/>
            <person name="van Belkum A."/>
            <person name="van de Sande W.W."/>
        </authorList>
    </citation>
    <scope>NUCLEOTIDE SEQUENCE [LARGE SCALE GENOMIC DNA]</scope>
    <source>
        <strain evidence="5">mm55</strain>
    </source>
</reference>
<accession>A0A175W6Q8</accession>
<sequence length="1510" mass="170822">MTQFNDLSTQFEACCHHPEVYPLNILRTEVFSHSQKSLQTRLKQEGLFDDSYRSLYVLDLLDAAVSFEPAPRLDNVDNLREILGKTAKDPWWRFMLDNLSACFCLISAAPGLLSGAAHAAFDAPPSHAIFSRLCFTFKTRRHPLNHAFFRAENYVEAHSQTLRLPNLGRSGIQIQHAFNLLTVERSKVPQETNPWPLRHASLYHSLDLETGRHLRPDTAKTPEQSLIASLQIHLIMLEWCAENWSEYIDDMEETLRSKSVPAKVAPVAAVTSPMDLAGSFSRRGSGLPRRGTMRTLGSRQGTMQSTASSPATMNQCANIFGILRRASGLEDRPTYSQASGDIEEEADPLISKLEEFEDRFSFDELQRLSLNSDEIDRSILALEQSREVIAQVEEQYRMAASSHAFKTLLKQEECGGDLTDFFRRVQNISRDLDVHRRRLLSLSRIVEKDKQMFESLNQHTSIQTSKAFQMLAQKSTDEMMKWTEKMHIIAIKTKQETLSMHVITIFTLIFLPGTFIAVRHYQSHWGPQWSGATVHDTLLTAASCAQTFFSSGVLHWDEDGTLGSDWVVRGEGIRLFLSICLPMMAIIITGWAVMYGIARRWARRHRQKLGLPDRYADEKGILIALQQVPGGEHEKAGANELHSAMADWGIDPDPFSQFANFVADTKKAHTGHDIAGNPSNYVPWSALNEYWTPRRVSRVLHAFPVRLDVDIDIIRRRYLRVFSTLVYTKPDAVRNLQGLFISRNISDDKLPLSHRPSEWPNENFHLDFFKQISDFQWQFFPLHFTRDQLQDRHLDGRCILPIDAPCQINHGSAAGIHKIVVHDEFNGLVPRGIPDCRSKRTFVVKVYHNTKYEDYYNNELRALRRLRISPSPNVVEFYGSFRQFDSYCLILEYVDGGNLGEFFDNTPRPSTVEDIRAFWKSLFQVFNGLGRIHELISYDNDEVIKGIHEDIRPENILLMKGISGSPYDFSPKIADFGLYSRVRTAKTHTSGSMGLDHYGNQRFSEHQPIAVSCLSHLTNVVFSIGSPECSHHTTQRQKGINMITTSADIFSTGAVLSHTVAWVVGGVQMQQHYFKSREAYHEKHLTRFRGSGYEGCFHNSIEPLPIIAQEHREFKRRCHVSDETTPFVLDLIEKHMLIRVPKDRLRARDILEKFEQFMMSPPASCAQSSRVASPASGPLPTASTTEAISPLWSGGLATPSTVDGVSVANASPTASVNSGPIRRPPLLITVPPHDNGANIPAADQPQLQRDDSRLTVDNASSNSHQPPSGTSPNTSPNPSPISSIGPSIFVDQMVDFHAASRAGRRVNPVTAQLVEHLEHNLGGRDQLFFIDDSHGMRKHHGAILDGFRALACIAKRLDPNKVELVFASRPRKVYRARRTRRLRELVEACQYRGDPHFIESHVAELIDCVIIPRLPVRVCGFNVNLLARNKVSVYVFTDGNWGDSRTATGETTSTGDEYGMEMQIKRLIEKMKSRKLDRSEVSLHFVRFGDNEAGRKYLQRLDDFGRTDGW</sequence>
<keyword evidence="5" id="KW-1185">Reference proteome</keyword>
<feature type="transmembrane region" description="Helical" evidence="2">
    <location>
        <begin position="498"/>
        <end position="518"/>
    </location>
</feature>
<keyword evidence="2" id="KW-1133">Transmembrane helix</keyword>
<evidence type="ECO:0000313" key="4">
    <source>
        <dbReference type="EMBL" id="KXX78970.1"/>
    </source>
</evidence>
<gene>
    <name evidence="4" type="ORF">MMYC01_206284</name>
</gene>
<protein>
    <submittedName>
        <fullName evidence="4">Cell division control protein 7</fullName>
    </submittedName>
</protein>
<dbReference type="Pfam" id="PF26616">
    <property type="entry name" value="CorA-like"/>
    <property type="match status" value="2"/>
</dbReference>
<dbReference type="STRING" id="100816.A0A175W6Q8"/>
<dbReference type="InterPro" id="IPR000719">
    <property type="entry name" value="Prot_kinase_dom"/>
</dbReference>
<evidence type="ECO:0000256" key="1">
    <source>
        <dbReference type="SAM" id="MobiDB-lite"/>
    </source>
</evidence>
<comment type="caution">
    <text evidence="4">The sequence shown here is derived from an EMBL/GenBank/DDBJ whole genome shotgun (WGS) entry which is preliminary data.</text>
</comment>
<dbReference type="EMBL" id="LCTW02000101">
    <property type="protein sequence ID" value="KXX78970.1"/>
    <property type="molecule type" value="Genomic_DNA"/>
</dbReference>
<feature type="transmembrane region" description="Helical" evidence="2">
    <location>
        <begin position="576"/>
        <end position="598"/>
    </location>
</feature>
<evidence type="ECO:0000256" key="2">
    <source>
        <dbReference type="SAM" id="Phobius"/>
    </source>
</evidence>
<feature type="region of interest" description="Disordered" evidence="1">
    <location>
        <begin position="279"/>
        <end position="310"/>
    </location>
</feature>
<keyword evidence="2" id="KW-0472">Membrane</keyword>
<keyword evidence="4" id="KW-0131">Cell cycle</keyword>
<feature type="region of interest" description="Disordered" evidence="1">
    <location>
        <begin position="1211"/>
        <end position="1284"/>
    </location>
</feature>
<proteinExistence type="predicted"/>
<dbReference type="OrthoDB" id="5396681at2759"/>
<name>A0A175W6Q8_9PEZI</name>
<dbReference type="Gene3D" id="1.10.510.10">
    <property type="entry name" value="Transferase(Phosphotransferase) domain 1"/>
    <property type="match status" value="1"/>
</dbReference>
<feature type="compositionally biased region" description="Low complexity" evidence="1">
    <location>
        <begin position="1266"/>
        <end position="1284"/>
    </location>
</feature>
<dbReference type="VEuPathDB" id="FungiDB:MMYC01_206284"/>
<evidence type="ECO:0000259" key="3">
    <source>
        <dbReference type="PROSITE" id="PS50011"/>
    </source>
</evidence>